<gene>
    <name evidence="2" type="ORF">ABT272_35805</name>
</gene>
<dbReference type="RefSeq" id="WP_352065380.1">
    <property type="nucleotide sequence ID" value="NZ_JBEPAZ010000051.1"/>
</dbReference>
<organism evidence="2 3">
    <name type="scientific">Streptomyces sp. 900105245</name>
    <dbReference type="NCBI Taxonomy" id="3154379"/>
    <lineage>
        <taxon>Bacteria</taxon>
        <taxon>Bacillati</taxon>
        <taxon>Actinomycetota</taxon>
        <taxon>Actinomycetes</taxon>
        <taxon>Kitasatosporales</taxon>
        <taxon>Streptomycetaceae</taxon>
        <taxon>Streptomyces</taxon>
    </lineage>
</organism>
<dbReference type="InterPro" id="IPR028994">
    <property type="entry name" value="Integrin_alpha_N"/>
</dbReference>
<keyword evidence="3" id="KW-1185">Reference proteome</keyword>
<comment type="caution">
    <text evidence="2">The sequence shown here is derived from an EMBL/GenBank/DDBJ whole genome shotgun (WGS) entry which is preliminary data.</text>
</comment>
<dbReference type="PROSITE" id="PS51257">
    <property type="entry name" value="PROKAR_LIPOPROTEIN"/>
    <property type="match status" value="1"/>
</dbReference>
<reference evidence="2 3" key="1">
    <citation type="submission" date="2024-06" db="EMBL/GenBank/DDBJ databases">
        <title>The Natural Products Discovery Center: Release of the First 8490 Sequenced Strains for Exploring Actinobacteria Biosynthetic Diversity.</title>
        <authorList>
            <person name="Kalkreuter E."/>
            <person name="Kautsar S.A."/>
            <person name="Yang D."/>
            <person name="Bader C.D."/>
            <person name="Teijaro C.N."/>
            <person name="Fluegel L."/>
            <person name="Davis C.M."/>
            <person name="Simpson J.R."/>
            <person name="Lauterbach L."/>
            <person name="Steele A.D."/>
            <person name="Gui C."/>
            <person name="Meng S."/>
            <person name="Li G."/>
            <person name="Viehrig K."/>
            <person name="Ye F."/>
            <person name="Su P."/>
            <person name="Kiefer A.F."/>
            <person name="Nichols A."/>
            <person name="Cepeda A.J."/>
            <person name="Yan W."/>
            <person name="Fan B."/>
            <person name="Jiang Y."/>
            <person name="Adhikari A."/>
            <person name="Zheng C.-J."/>
            <person name="Schuster L."/>
            <person name="Cowan T.M."/>
            <person name="Smanski M.J."/>
            <person name="Chevrette M.G."/>
            <person name="De Carvalho L.P.S."/>
            <person name="Shen B."/>
        </authorList>
    </citation>
    <scope>NUCLEOTIDE SEQUENCE [LARGE SCALE GENOMIC DNA]</scope>
    <source>
        <strain evidence="2 3">NPDC001166</strain>
    </source>
</reference>
<name>A0ABV1UH64_9ACTN</name>
<evidence type="ECO:0000256" key="1">
    <source>
        <dbReference type="SAM" id="SignalP"/>
    </source>
</evidence>
<dbReference type="SUPFAM" id="SSF69318">
    <property type="entry name" value="Integrin alpha N-terminal domain"/>
    <property type="match status" value="1"/>
</dbReference>
<dbReference type="EMBL" id="JBEPAZ010000051">
    <property type="protein sequence ID" value="MER6433049.1"/>
    <property type="molecule type" value="Genomic_DNA"/>
</dbReference>
<proteinExistence type="predicted"/>
<accession>A0ABV1UH64</accession>
<feature type="signal peptide" evidence="1">
    <location>
        <begin position="1"/>
        <end position="25"/>
    </location>
</feature>
<evidence type="ECO:0000313" key="2">
    <source>
        <dbReference type="EMBL" id="MER6433049.1"/>
    </source>
</evidence>
<sequence>MRGGGRTAWRACRVPALAVSLALLAGCGDGRGDPPARPDAGHQTGSCVTATGILVADLDGDGTTDRVSSSYTGADLTVTFGAGGGRGTEVGPRDLVGDRGADAEDVVAVVADFDQDGWNDLFIAATDAFSGDSPIEPAVSEWRLGPFSARGRGQSDHHVDLTEPRAAAVADYDHDRYPDLAAYGHAGDGVYATTARLGGAQGLDRTSDDTNSKYLKEAEQTDRQTPAYMPKADLKTFYPTCTGTTGKD</sequence>
<feature type="chain" id="PRO_5046789172" evidence="1">
    <location>
        <begin position="26"/>
        <end position="248"/>
    </location>
</feature>
<dbReference type="Proteomes" id="UP001470023">
    <property type="component" value="Unassembled WGS sequence"/>
</dbReference>
<evidence type="ECO:0000313" key="3">
    <source>
        <dbReference type="Proteomes" id="UP001470023"/>
    </source>
</evidence>
<keyword evidence="1" id="KW-0732">Signal</keyword>
<dbReference type="Gene3D" id="2.130.10.130">
    <property type="entry name" value="Integrin alpha, N-terminal"/>
    <property type="match status" value="1"/>
</dbReference>
<protein>
    <submittedName>
        <fullName evidence="2">VCBS repeat-containing protein</fullName>
    </submittedName>
</protein>